<keyword evidence="1" id="KW-0812">Transmembrane</keyword>
<organism evidence="2 3">
    <name type="scientific">Streptomyces bikiniensis</name>
    <dbReference type="NCBI Taxonomy" id="1896"/>
    <lineage>
        <taxon>Bacteria</taxon>
        <taxon>Bacillati</taxon>
        <taxon>Actinomycetota</taxon>
        <taxon>Actinomycetes</taxon>
        <taxon>Kitasatosporales</taxon>
        <taxon>Streptomycetaceae</taxon>
        <taxon>Streptomyces</taxon>
    </lineage>
</organism>
<dbReference type="RefSeq" id="WP_399609463.1">
    <property type="nucleotide sequence ID" value="NZ_JBITYT010000001.1"/>
</dbReference>
<protein>
    <submittedName>
        <fullName evidence="2">Uncharacterized protein</fullName>
    </submittedName>
</protein>
<proteinExistence type="predicted"/>
<keyword evidence="1" id="KW-1133">Transmembrane helix</keyword>
<evidence type="ECO:0000313" key="3">
    <source>
        <dbReference type="Proteomes" id="UP001614391"/>
    </source>
</evidence>
<dbReference type="Proteomes" id="UP001614391">
    <property type="component" value="Unassembled WGS sequence"/>
</dbReference>
<feature type="transmembrane region" description="Helical" evidence="1">
    <location>
        <begin position="76"/>
        <end position="95"/>
    </location>
</feature>
<name>A0ABW8CK30_STRBI</name>
<comment type="caution">
    <text evidence="2">The sequence shown here is derived from an EMBL/GenBank/DDBJ whole genome shotgun (WGS) entry which is preliminary data.</text>
</comment>
<evidence type="ECO:0000256" key="1">
    <source>
        <dbReference type="SAM" id="Phobius"/>
    </source>
</evidence>
<reference evidence="2 3" key="1">
    <citation type="submission" date="2024-10" db="EMBL/GenBank/DDBJ databases">
        <title>The Natural Products Discovery Center: Release of the First 8490 Sequenced Strains for Exploring Actinobacteria Biosynthetic Diversity.</title>
        <authorList>
            <person name="Kalkreuter E."/>
            <person name="Kautsar S.A."/>
            <person name="Yang D."/>
            <person name="Bader C.D."/>
            <person name="Teijaro C.N."/>
            <person name="Fluegel L."/>
            <person name="Davis C.M."/>
            <person name="Simpson J.R."/>
            <person name="Lauterbach L."/>
            <person name="Steele A.D."/>
            <person name="Gui C."/>
            <person name="Meng S."/>
            <person name="Li G."/>
            <person name="Viehrig K."/>
            <person name="Ye F."/>
            <person name="Su P."/>
            <person name="Kiefer A.F."/>
            <person name="Nichols A."/>
            <person name="Cepeda A.J."/>
            <person name="Yan W."/>
            <person name="Fan B."/>
            <person name="Jiang Y."/>
            <person name="Adhikari A."/>
            <person name="Zheng C.-J."/>
            <person name="Schuster L."/>
            <person name="Cowan T.M."/>
            <person name="Smanski M.J."/>
            <person name="Chevrette M.G."/>
            <person name="De Carvalho L.P.S."/>
            <person name="Shen B."/>
        </authorList>
    </citation>
    <scope>NUCLEOTIDE SEQUENCE [LARGE SCALE GENOMIC DNA]</scope>
    <source>
        <strain evidence="2 3">NPDC053346</strain>
    </source>
</reference>
<keyword evidence="1" id="KW-0472">Membrane</keyword>
<sequence>MGEQFVLTYSWSDGQSGKHTCNTRADAETLRRQMVAHAASTGKKVTIGIARQPQPGGHQAPGLAARPVGNHKPSGAFVAGIIAIVAVILIVANMGGQDSEPYAPTTPKNREECERAYEGVGDGTVDWRGICPVMHP</sequence>
<gene>
    <name evidence="2" type="ORF">ACIGW0_00545</name>
</gene>
<evidence type="ECO:0000313" key="2">
    <source>
        <dbReference type="EMBL" id="MFI9117894.1"/>
    </source>
</evidence>
<keyword evidence="3" id="KW-1185">Reference proteome</keyword>
<accession>A0ABW8CK30</accession>
<dbReference type="EMBL" id="JBITYT010000001">
    <property type="protein sequence ID" value="MFI9117894.1"/>
    <property type="molecule type" value="Genomic_DNA"/>
</dbReference>